<protein>
    <submittedName>
        <fullName evidence="2">Unnamed protein product</fullName>
    </submittedName>
</protein>
<dbReference type="EMBL" id="BSXN01002417">
    <property type="protein sequence ID" value="GME76530.1"/>
    <property type="molecule type" value="Genomic_DNA"/>
</dbReference>
<dbReference type="Proteomes" id="UP001165120">
    <property type="component" value="Unassembled WGS sequence"/>
</dbReference>
<dbReference type="AlphaFoldDB" id="A0A9W6WJ02"/>
<sequence>MVLKFNGRRGSTQVTRVPRNLQSKNNESGSAKQSTSASSGYGFGHGTVSGQWLAWNGGLDWRWGLGLGFA</sequence>
<evidence type="ECO:0000256" key="1">
    <source>
        <dbReference type="SAM" id="MobiDB-lite"/>
    </source>
</evidence>
<keyword evidence="3" id="KW-1185">Reference proteome</keyword>
<accession>A0A9W6WJ02</accession>
<evidence type="ECO:0000313" key="2">
    <source>
        <dbReference type="EMBL" id="GME76530.1"/>
    </source>
</evidence>
<comment type="caution">
    <text evidence="2">The sequence shown here is derived from an EMBL/GenBank/DDBJ whole genome shotgun (WGS) entry which is preliminary data.</text>
</comment>
<name>A0A9W6WJ02_CANBO</name>
<reference evidence="2" key="1">
    <citation type="submission" date="2023-04" db="EMBL/GenBank/DDBJ databases">
        <title>Candida boidinii NBRC 10035.</title>
        <authorList>
            <person name="Ichikawa N."/>
            <person name="Sato H."/>
            <person name="Tonouchi N."/>
        </authorList>
    </citation>
    <scope>NUCLEOTIDE SEQUENCE</scope>
    <source>
        <strain evidence="2">NBRC 10035</strain>
    </source>
</reference>
<proteinExistence type="predicted"/>
<feature type="compositionally biased region" description="Polar residues" evidence="1">
    <location>
        <begin position="9"/>
        <end position="27"/>
    </location>
</feature>
<feature type="compositionally biased region" description="Low complexity" evidence="1">
    <location>
        <begin position="28"/>
        <end position="39"/>
    </location>
</feature>
<gene>
    <name evidence="2" type="ORF">Cboi02_000521200</name>
</gene>
<feature type="region of interest" description="Disordered" evidence="1">
    <location>
        <begin position="1"/>
        <end position="39"/>
    </location>
</feature>
<evidence type="ECO:0000313" key="3">
    <source>
        <dbReference type="Proteomes" id="UP001165120"/>
    </source>
</evidence>
<organism evidence="2 3">
    <name type="scientific">Candida boidinii</name>
    <name type="common">Yeast</name>
    <dbReference type="NCBI Taxonomy" id="5477"/>
    <lineage>
        <taxon>Eukaryota</taxon>
        <taxon>Fungi</taxon>
        <taxon>Dikarya</taxon>
        <taxon>Ascomycota</taxon>
        <taxon>Saccharomycotina</taxon>
        <taxon>Pichiomycetes</taxon>
        <taxon>Pichiales</taxon>
        <taxon>Pichiaceae</taxon>
        <taxon>Ogataea</taxon>
        <taxon>Ogataea/Candida clade</taxon>
    </lineage>
</organism>